<proteinExistence type="predicted"/>
<name>A0A523BEN7_9CREN</name>
<evidence type="ECO:0000256" key="1">
    <source>
        <dbReference type="SAM" id="Phobius"/>
    </source>
</evidence>
<comment type="caution">
    <text evidence="2">The sequence shown here is derived from an EMBL/GenBank/DDBJ whole genome shotgun (WGS) entry which is preliminary data.</text>
</comment>
<dbReference type="Proteomes" id="UP000315399">
    <property type="component" value="Unassembled WGS sequence"/>
</dbReference>
<sequence length="133" mass="14639">MDDGVARIYDCVLAMVILMIAVIVILGHVSSFAVAGGSQEIGELASNLLLFLEKKGLLSSMVFSQEYDRIESVVSQLLPPGLGFRISVYTCDWKPLWSVDHQFKLGRTSSALIFLSGYQGKFDPRVVILTLAR</sequence>
<keyword evidence="1" id="KW-0812">Transmembrane</keyword>
<keyword evidence="1" id="KW-0472">Membrane</keyword>
<keyword evidence="1" id="KW-1133">Transmembrane helix</keyword>
<protein>
    <submittedName>
        <fullName evidence="2">Uncharacterized protein</fullName>
    </submittedName>
</protein>
<gene>
    <name evidence="2" type="ORF">DSO08_02335</name>
</gene>
<accession>A0A523BEN7</accession>
<evidence type="ECO:0000313" key="3">
    <source>
        <dbReference type="Proteomes" id="UP000315399"/>
    </source>
</evidence>
<reference evidence="2 3" key="1">
    <citation type="journal article" date="2019" name="Nat. Microbiol.">
        <title>Expanding anaerobic alkane metabolism in the domain of Archaea.</title>
        <authorList>
            <person name="Wang Y."/>
            <person name="Wegener G."/>
            <person name="Hou J."/>
            <person name="Wang F."/>
            <person name="Xiao X."/>
        </authorList>
    </citation>
    <scope>NUCLEOTIDE SEQUENCE [LARGE SCALE GENOMIC DNA]</scope>
    <source>
        <strain evidence="2">WYZ-LMO10</strain>
    </source>
</reference>
<organism evidence="2 3">
    <name type="scientific">Thermoproteota archaeon</name>
    <dbReference type="NCBI Taxonomy" id="2056631"/>
    <lineage>
        <taxon>Archaea</taxon>
        <taxon>Thermoproteota</taxon>
    </lineage>
</organism>
<feature type="transmembrane region" description="Helical" evidence="1">
    <location>
        <begin position="12"/>
        <end position="35"/>
    </location>
</feature>
<dbReference type="EMBL" id="QNVH01000014">
    <property type="protein sequence ID" value="TDA39411.1"/>
    <property type="molecule type" value="Genomic_DNA"/>
</dbReference>
<dbReference type="AlphaFoldDB" id="A0A523BEN7"/>
<evidence type="ECO:0000313" key="2">
    <source>
        <dbReference type="EMBL" id="TDA39411.1"/>
    </source>
</evidence>